<dbReference type="InterPro" id="IPR007218">
    <property type="entry name" value="DNA_pol_delta_4"/>
</dbReference>
<dbReference type="AlphaFoldDB" id="A0AAV9XIW0"/>
<protein>
    <recommendedName>
        <fullName evidence="4">DNA polymerase delta subunit 4</fullName>
    </recommendedName>
</protein>
<feature type="compositionally biased region" description="Basic and acidic residues" evidence="1">
    <location>
        <begin position="96"/>
        <end position="105"/>
    </location>
</feature>
<reference evidence="2 3" key="1">
    <citation type="submission" date="2019-10" db="EMBL/GenBank/DDBJ databases">
        <authorList>
            <person name="Palmer J.M."/>
        </authorList>
    </citation>
    <scope>NUCLEOTIDE SEQUENCE [LARGE SCALE GENOMIC DNA]</scope>
    <source>
        <strain evidence="2 3">TWF694</strain>
    </source>
</reference>
<dbReference type="GO" id="GO:0000731">
    <property type="term" value="P:DNA synthesis involved in DNA repair"/>
    <property type="evidence" value="ECO:0007669"/>
    <property type="project" value="InterPro"/>
</dbReference>
<evidence type="ECO:0000313" key="3">
    <source>
        <dbReference type="Proteomes" id="UP001365542"/>
    </source>
</evidence>
<dbReference type="GO" id="GO:0006261">
    <property type="term" value="P:DNA-templated DNA replication"/>
    <property type="evidence" value="ECO:0007669"/>
    <property type="project" value="TreeGrafter"/>
</dbReference>
<evidence type="ECO:0008006" key="4">
    <source>
        <dbReference type="Google" id="ProtNLM"/>
    </source>
</evidence>
<feature type="region of interest" description="Disordered" evidence="1">
    <location>
        <begin position="1"/>
        <end position="125"/>
    </location>
</feature>
<sequence>MPVSTRHSASTATTAGQQTKLNFTSKKNVTSKPIKPSTHDIPFKKPKVDKNLATARSNEDNEEIEISSAEKDEALSSEVDKGSPLETPSETSIKTEQTHVEKEETVSEEQDQVEERSEESVPFEEQVIERPKFDISFIGKDRTDEAYQITPQQIKAYYTSIRNSRIGPPVHQEGLTDYEKILRHFDLSSQYGPCVGSSRFRRWNRADRFGLEPPIEVLAVLLKSELAENVEPPPKDWKPAAVSAREDAGSVAYIDTLLDTHTKE</sequence>
<evidence type="ECO:0000313" key="2">
    <source>
        <dbReference type="EMBL" id="KAK6539778.1"/>
    </source>
</evidence>
<evidence type="ECO:0000256" key="1">
    <source>
        <dbReference type="SAM" id="MobiDB-lite"/>
    </source>
</evidence>
<feature type="compositionally biased region" description="Basic and acidic residues" evidence="1">
    <location>
        <begin position="68"/>
        <end position="83"/>
    </location>
</feature>
<dbReference type="GO" id="GO:0003887">
    <property type="term" value="F:DNA-directed DNA polymerase activity"/>
    <property type="evidence" value="ECO:0007669"/>
    <property type="project" value="TreeGrafter"/>
</dbReference>
<feature type="compositionally biased region" description="Low complexity" evidence="1">
    <location>
        <begin position="1"/>
        <end position="15"/>
    </location>
</feature>
<dbReference type="Pfam" id="PF04081">
    <property type="entry name" value="DNA_pol_delta_4"/>
    <property type="match status" value="1"/>
</dbReference>
<organism evidence="2 3">
    <name type="scientific">Orbilia ellipsospora</name>
    <dbReference type="NCBI Taxonomy" id="2528407"/>
    <lineage>
        <taxon>Eukaryota</taxon>
        <taxon>Fungi</taxon>
        <taxon>Dikarya</taxon>
        <taxon>Ascomycota</taxon>
        <taxon>Pezizomycotina</taxon>
        <taxon>Orbiliomycetes</taxon>
        <taxon>Orbiliales</taxon>
        <taxon>Orbiliaceae</taxon>
        <taxon>Orbilia</taxon>
    </lineage>
</organism>
<feature type="compositionally biased region" description="Polar residues" evidence="1">
    <location>
        <begin position="86"/>
        <end position="95"/>
    </location>
</feature>
<dbReference type="Proteomes" id="UP001365542">
    <property type="component" value="Unassembled WGS sequence"/>
</dbReference>
<comment type="caution">
    <text evidence="2">The sequence shown here is derived from an EMBL/GenBank/DDBJ whole genome shotgun (WGS) entry which is preliminary data.</text>
</comment>
<name>A0AAV9XIW0_9PEZI</name>
<accession>A0AAV9XIW0</accession>
<feature type="compositionally biased region" description="Basic and acidic residues" evidence="1">
    <location>
        <begin position="37"/>
        <end position="50"/>
    </location>
</feature>
<dbReference type="PANTHER" id="PTHR14303">
    <property type="entry name" value="DNA POLYMERASE DELTA SUBUNIT 4"/>
    <property type="match status" value="1"/>
</dbReference>
<dbReference type="GO" id="GO:0043625">
    <property type="term" value="C:delta DNA polymerase complex"/>
    <property type="evidence" value="ECO:0007669"/>
    <property type="project" value="TreeGrafter"/>
</dbReference>
<gene>
    <name evidence="2" type="ORF">TWF694_009971</name>
</gene>
<keyword evidence="3" id="KW-1185">Reference proteome</keyword>
<proteinExistence type="predicted"/>
<dbReference type="EMBL" id="JAVHJO010000006">
    <property type="protein sequence ID" value="KAK6539778.1"/>
    <property type="molecule type" value="Genomic_DNA"/>
</dbReference>
<dbReference type="PANTHER" id="PTHR14303:SF0">
    <property type="entry name" value="DNA POLYMERASE DELTA SUBUNIT 4"/>
    <property type="match status" value="1"/>
</dbReference>
<feature type="compositionally biased region" description="Polar residues" evidence="1">
    <location>
        <begin position="16"/>
        <end position="31"/>
    </location>
</feature>